<dbReference type="AlphaFoldDB" id="T2G9H1"/>
<dbReference type="KEGG" id="dgg:DGI_0879"/>
<dbReference type="HAMAP" id="MF_00095">
    <property type="entry name" value="SfsA"/>
    <property type="match status" value="1"/>
</dbReference>
<dbReference type="OrthoDB" id="9802365at2"/>
<dbReference type="PANTHER" id="PTHR30545:SF2">
    <property type="entry name" value="SUGAR FERMENTATION STIMULATION PROTEIN A"/>
    <property type="match status" value="1"/>
</dbReference>
<gene>
    <name evidence="1" type="primary">sfsA</name>
    <name evidence="4" type="ORF">DGI_0879</name>
</gene>
<organism evidence="4 5">
    <name type="scientific">Megalodesulfovibrio gigas (strain ATCC 19364 / DSM 1382 / NCIMB 9332 / VKM B-1759)</name>
    <name type="common">Desulfovibrio gigas</name>
    <dbReference type="NCBI Taxonomy" id="1121448"/>
    <lineage>
        <taxon>Bacteria</taxon>
        <taxon>Pseudomonadati</taxon>
        <taxon>Thermodesulfobacteriota</taxon>
        <taxon>Desulfovibrionia</taxon>
        <taxon>Desulfovibrionales</taxon>
        <taxon>Desulfovibrionaceae</taxon>
        <taxon>Megalodesulfovibrio</taxon>
    </lineage>
</organism>
<dbReference type="GO" id="GO:0003677">
    <property type="term" value="F:DNA binding"/>
    <property type="evidence" value="ECO:0007669"/>
    <property type="project" value="InterPro"/>
</dbReference>
<dbReference type="HOGENOM" id="CLU_052299_2_0_7"/>
<proteinExistence type="inferred from homology"/>
<reference evidence="5" key="2">
    <citation type="submission" date="2013-07" db="EMBL/GenBank/DDBJ databases">
        <authorList>
            <person name="Morais-Silva F.O."/>
            <person name="Rezende A.M."/>
            <person name="Pimentel C."/>
            <person name="Resende D.M."/>
            <person name="Santos C.I."/>
            <person name="Clemente C."/>
            <person name="de Oliveira L.M."/>
            <person name="da Silva S.M."/>
            <person name="Costa D.A."/>
            <person name="Varela-Raposo A."/>
            <person name="Horacio E.C.A."/>
            <person name="Matos M."/>
            <person name="Flores O."/>
            <person name="Ruiz J.C."/>
            <person name="Rodrigues-Pousada C."/>
        </authorList>
    </citation>
    <scope>NUCLEOTIDE SEQUENCE [LARGE SCALE GENOMIC DNA]</scope>
    <source>
        <strain evidence="5">ATCC 19364 / DSM 1382 / NCIMB 9332 / VKM B-1759</strain>
    </source>
</reference>
<dbReference type="PATRIC" id="fig|1121448.10.peg.878"/>
<dbReference type="InterPro" id="IPR005224">
    <property type="entry name" value="SfsA"/>
</dbReference>
<dbReference type="STRING" id="1121448.DGI_0879"/>
<evidence type="ECO:0000313" key="5">
    <source>
        <dbReference type="Proteomes" id="UP000016587"/>
    </source>
</evidence>
<dbReference type="InterPro" id="IPR040452">
    <property type="entry name" value="SfsA_C"/>
</dbReference>
<protein>
    <recommendedName>
        <fullName evidence="1">Sugar fermentation stimulation protein homolog</fullName>
    </recommendedName>
</protein>
<evidence type="ECO:0000313" key="4">
    <source>
        <dbReference type="EMBL" id="AGW12771.1"/>
    </source>
</evidence>
<evidence type="ECO:0000256" key="1">
    <source>
        <dbReference type="HAMAP-Rule" id="MF_00095"/>
    </source>
</evidence>
<keyword evidence="5" id="KW-1185">Reference proteome</keyword>
<dbReference type="CDD" id="cd22359">
    <property type="entry name" value="SfsA-like_bacterial"/>
    <property type="match status" value="1"/>
</dbReference>
<feature type="domain" description="Sugar fermentation stimulation protein C-terminal" evidence="2">
    <location>
        <begin position="99"/>
        <end position="238"/>
    </location>
</feature>
<dbReference type="Gene3D" id="3.40.1350.60">
    <property type="match status" value="1"/>
</dbReference>
<feature type="domain" description="SfsA N-terminal OB" evidence="3">
    <location>
        <begin position="27"/>
        <end position="95"/>
    </location>
</feature>
<dbReference type="eggNOG" id="COG1489">
    <property type="taxonomic scope" value="Bacteria"/>
</dbReference>
<accession>T2G9H1</accession>
<dbReference type="EMBL" id="CP006585">
    <property type="protein sequence ID" value="AGW12771.1"/>
    <property type="molecule type" value="Genomic_DNA"/>
</dbReference>
<evidence type="ECO:0000259" key="3">
    <source>
        <dbReference type="Pfam" id="PF17746"/>
    </source>
</evidence>
<comment type="similarity">
    <text evidence="1">Belongs to the SfsA family.</text>
</comment>
<reference evidence="4 5" key="1">
    <citation type="journal article" date="2013" name="J. Bacteriol.">
        <title>Roles of HynAB and Ech, the only two hydrogenases found in the model sulfate reducer Desulfovibrio gigas.</title>
        <authorList>
            <person name="Morais-Silva F.O."/>
            <person name="Santos C.I."/>
            <person name="Rodrigues R."/>
            <person name="Pereira I.A."/>
            <person name="Rodrigues-Pousada C."/>
        </authorList>
    </citation>
    <scope>NUCLEOTIDE SEQUENCE [LARGE SCALE GENOMIC DNA]</scope>
    <source>
        <strain evidence="5">ATCC 19364 / DSM 1382 / NCIMB 9332 / VKM B-1759</strain>
    </source>
</reference>
<dbReference type="Pfam" id="PF03749">
    <property type="entry name" value="SfsA"/>
    <property type="match status" value="1"/>
</dbReference>
<dbReference type="NCBIfam" id="TIGR00230">
    <property type="entry name" value="sfsA"/>
    <property type="match status" value="1"/>
</dbReference>
<dbReference type="InterPro" id="IPR041465">
    <property type="entry name" value="SfsA_N"/>
</dbReference>
<name>T2G9H1_MEGG1</name>
<dbReference type="Gene3D" id="2.40.50.580">
    <property type="match status" value="1"/>
</dbReference>
<dbReference type="PANTHER" id="PTHR30545">
    <property type="entry name" value="SUGAR FERMENTATION STIMULATION PROTEIN A"/>
    <property type="match status" value="1"/>
</dbReference>
<evidence type="ECO:0000259" key="2">
    <source>
        <dbReference type="Pfam" id="PF03749"/>
    </source>
</evidence>
<dbReference type="RefSeq" id="WP_021759468.1">
    <property type="nucleotide sequence ID" value="NC_022444.1"/>
</dbReference>
<dbReference type="Pfam" id="PF17746">
    <property type="entry name" value="SfsA_N"/>
    <property type="match status" value="1"/>
</dbReference>
<sequence>MSNRTVRPVHAIPLLPLPSGSRIVSLLRREKRFLVLVQDGDDAFWVHTNNSGSMVGLVREGRRAVISPAPSPKRKLPWTLEMIELTPGREDWVGVNTLTPNRLLAKAFHAGVLQALVGLHGYTLLRPEAPCGESRIDALLMGPQAPPLWVEAKNVTLVEDEVAAFPDAVTVRGRGHLEVLMERVARGERAAVCCCIQRPDGRCFGPADYIDPAFAATFWRALEAGVEVWPLRVSVSPAGMGLAGRLPLAQRPASGQK</sequence>
<dbReference type="Proteomes" id="UP000016587">
    <property type="component" value="Chromosome"/>
</dbReference>